<dbReference type="AlphaFoldDB" id="A0A0F9LPK2"/>
<organism evidence="1">
    <name type="scientific">marine sediment metagenome</name>
    <dbReference type="NCBI Taxonomy" id="412755"/>
    <lineage>
        <taxon>unclassified sequences</taxon>
        <taxon>metagenomes</taxon>
        <taxon>ecological metagenomes</taxon>
    </lineage>
</organism>
<sequence length="165" mass="18944">MMILSLNSFFLKKKTVLQILNMEKYFLEKYYLLENEDILSSFNGNIILDKSKKYIFNSRIFITNIRIIVLSDLMKIGGGSGYIPWAGLVFNLFMAIDAQIKKKLKSSITKSVEGLSPEPEQEETPKIQSMVKGALIRLDFNNKDLTAFLKDLAEYVVFKVQSQKN</sequence>
<comment type="caution">
    <text evidence="1">The sequence shown here is derived from an EMBL/GenBank/DDBJ whole genome shotgun (WGS) entry which is preliminary data.</text>
</comment>
<evidence type="ECO:0000313" key="1">
    <source>
        <dbReference type="EMBL" id="KKM89146.1"/>
    </source>
</evidence>
<name>A0A0F9LPK2_9ZZZZ</name>
<gene>
    <name evidence="1" type="ORF">LCGC14_1251560</name>
</gene>
<reference evidence="1" key="1">
    <citation type="journal article" date="2015" name="Nature">
        <title>Complex archaea that bridge the gap between prokaryotes and eukaryotes.</title>
        <authorList>
            <person name="Spang A."/>
            <person name="Saw J.H."/>
            <person name="Jorgensen S.L."/>
            <person name="Zaremba-Niedzwiedzka K."/>
            <person name="Martijn J."/>
            <person name="Lind A.E."/>
            <person name="van Eijk R."/>
            <person name="Schleper C."/>
            <person name="Guy L."/>
            <person name="Ettema T.J."/>
        </authorList>
    </citation>
    <scope>NUCLEOTIDE SEQUENCE</scope>
</reference>
<dbReference type="EMBL" id="LAZR01006862">
    <property type="protein sequence ID" value="KKM89146.1"/>
    <property type="molecule type" value="Genomic_DNA"/>
</dbReference>
<proteinExistence type="predicted"/>
<protein>
    <submittedName>
        <fullName evidence="1">Uncharacterized protein</fullName>
    </submittedName>
</protein>
<accession>A0A0F9LPK2</accession>